<dbReference type="InParanoid" id="B9TQR2"/>
<evidence type="ECO:0000256" key="1">
    <source>
        <dbReference type="SAM" id="MobiDB-lite"/>
    </source>
</evidence>
<evidence type="ECO:0000313" key="3">
    <source>
        <dbReference type="Proteomes" id="UP000008311"/>
    </source>
</evidence>
<evidence type="ECO:0000313" key="2">
    <source>
        <dbReference type="EMBL" id="EEF21802.1"/>
    </source>
</evidence>
<feature type="compositionally biased region" description="Basic residues" evidence="1">
    <location>
        <begin position="102"/>
        <end position="117"/>
    </location>
</feature>
<feature type="region of interest" description="Disordered" evidence="1">
    <location>
        <begin position="88"/>
        <end position="117"/>
    </location>
</feature>
<protein>
    <submittedName>
        <fullName evidence="2">Uncharacterized protein</fullName>
    </submittedName>
</protein>
<feature type="region of interest" description="Disordered" evidence="1">
    <location>
        <begin position="1"/>
        <end position="24"/>
    </location>
</feature>
<sequence>SSVLERRPAAAAGPPPPGPCADRRWGRRHLWTAAAVGKLAGPLHRRGARLHPGGRLVTGVLPGQSSLRTLRSAAPAFLRPRLSLLPLRAELERDGGDERGRRGGRRRYRSGSRGHRA</sequence>
<gene>
    <name evidence="2" type="ORF">RCOM_2034250</name>
</gene>
<reference evidence="3" key="1">
    <citation type="journal article" date="2010" name="Nat. Biotechnol.">
        <title>Draft genome sequence of the oilseed species Ricinus communis.</title>
        <authorList>
            <person name="Chan A.P."/>
            <person name="Crabtree J."/>
            <person name="Zhao Q."/>
            <person name="Lorenzi H."/>
            <person name="Orvis J."/>
            <person name="Puiu D."/>
            <person name="Melake-Berhan A."/>
            <person name="Jones K.M."/>
            <person name="Redman J."/>
            <person name="Chen G."/>
            <person name="Cahoon E.B."/>
            <person name="Gedil M."/>
            <person name="Stanke M."/>
            <person name="Haas B.J."/>
            <person name="Wortman J.R."/>
            <person name="Fraser-Liggett C.M."/>
            <person name="Ravel J."/>
            <person name="Rabinowicz P.D."/>
        </authorList>
    </citation>
    <scope>NUCLEOTIDE SEQUENCE [LARGE SCALE GENOMIC DNA]</scope>
    <source>
        <strain evidence="3">cv. Hale</strain>
    </source>
</reference>
<feature type="compositionally biased region" description="Basic and acidic residues" evidence="1">
    <location>
        <begin position="89"/>
        <end position="101"/>
    </location>
</feature>
<dbReference type="EMBL" id="EQ999182">
    <property type="protein sequence ID" value="EEF21802.1"/>
    <property type="molecule type" value="Genomic_DNA"/>
</dbReference>
<organism evidence="2 3">
    <name type="scientific">Ricinus communis</name>
    <name type="common">Castor bean</name>
    <dbReference type="NCBI Taxonomy" id="3988"/>
    <lineage>
        <taxon>Eukaryota</taxon>
        <taxon>Viridiplantae</taxon>
        <taxon>Streptophyta</taxon>
        <taxon>Embryophyta</taxon>
        <taxon>Tracheophyta</taxon>
        <taxon>Spermatophyta</taxon>
        <taxon>Magnoliopsida</taxon>
        <taxon>eudicotyledons</taxon>
        <taxon>Gunneridae</taxon>
        <taxon>Pentapetalae</taxon>
        <taxon>rosids</taxon>
        <taxon>fabids</taxon>
        <taxon>Malpighiales</taxon>
        <taxon>Euphorbiaceae</taxon>
        <taxon>Acalyphoideae</taxon>
        <taxon>Acalypheae</taxon>
        <taxon>Ricinus</taxon>
    </lineage>
</organism>
<name>B9TQR2_RICCO</name>
<accession>B9TQR2</accession>
<dbReference type="AlphaFoldDB" id="B9TQR2"/>
<feature type="non-terminal residue" evidence="2">
    <location>
        <position position="1"/>
    </location>
</feature>
<proteinExistence type="predicted"/>
<dbReference type="Proteomes" id="UP000008311">
    <property type="component" value="Unassembled WGS sequence"/>
</dbReference>
<keyword evidence="3" id="KW-1185">Reference proteome</keyword>